<evidence type="ECO:0000259" key="1">
    <source>
        <dbReference type="Pfam" id="PF07848"/>
    </source>
</evidence>
<accession>A0ABP6UZJ2</accession>
<reference evidence="5" key="1">
    <citation type="journal article" date="2019" name="Int. J. Syst. Evol. Microbiol.">
        <title>The Global Catalogue of Microorganisms (GCM) 10K type strain sequencing project: providing services to taxonomists for standard genome sequencing and annotation.</title>
        <authorList>
            <consortium name="The Broad Institute Genomics Platform"/>
            <consortium name="The Broad Institute Genome Sequencing Center for Infectious Disease"/>
            <person name="Wu L."/>
            <person name="Ma J."/>
        </authorList>
    </citation>
    <scope>NUCLEOTIDE SEQUENCE [LARGE SCALE GENOMIC DNA]</scope>
    <source>
        <strain evidence="5">JCM 17460</strain>
    </source>
</reference>
<evidence type="ECO:0000259" key="3">
    <source>
        <dbReference type="Pfam" id="PF20803"/>
    </source>
</evidence>
<keyword evidence="5" id="KW-1185">Reference proteome</keyword>
<evidence type="ECO:0000313" key="5">
    <source>
        <dbReference type="Proteomes" id="UP001500301"/>
    </source>
</evidence>
<dbReference type="InterPro" id="IPR012906">
    <property type="entry name" value="PaaX-like_N"/>
</dbReference>
<dbReference type="Proteomes" id="UP001500301">
    <property type="component" value="Unassembled WGS sequence"/>
</dbReference>
<comment type="caution">
    <text evidence="4">The sequence shown here is derived from an EMBL/GenBank/DDBJ whole genome shotgun (WGS) entry which is preliminary data.</text>
</comment>
<feature type="domain" description="Transcriptional repressor PaaX-like N-terminal" evidence="1">
    <location>
        <begin position="15"/>
        <end position="82"/>
    </location>
</feature>
<feature type="domain" description="Transcriptional repressor PaaX-like central Cas2-like" evidence="3">
    <location>
        <begin position="103"/>
        <end position="175"/>
    </location>
</feature>
<dbReference type="Pfam" id="PF20803">
    <property type="entry name" value="PaaX_M"/>
    <property type="match status" value="1"/>
</dbReference>
<gene>
    <name evidence="4" type="ORF">GCM10022263_13340</name>
</gene>
<name>A0ABP6UZJ2_9ACTN</name>
<dbReference type="PANTHER" id="PTHR30319">
    <property type="entry name" value="PHENYLACETIC ACID REGULATOR-RELATED TRANSCRIPTIONAL REPRESSOR"/>
    <property type="match status" value="1"/>
</dbReference>
<dbReference type="InterPro" id="IPR011965">
    <property type="entry name" value="PaaX_trns_reg"/>
</dbReference>
<dbReference type="RefSeq" id="WP_218233961.1">
    <property type="nucleotide sequence ID" value="NZ_BAABBB010000007.1"/>
</dbReference>
<dbReference type="Pfam" id="PF07848">
    <property type="entry name" value="PaaX"/>
    <property type="match status" value="1"/>
</dbReference>
<dbReference type="InterPro" id="IPR048846">
    <property type="entry name" value="PaaX-like_central"/>
</dbReference>
<feature type="domain" description="Transcriptional repressor PaaX-like C-terminal" evidence="2">
    <location>
        <begin position="186"/>
        <end position="273"/>
    </location>
</feature>
<dbReference type="PANTHER" id="PTHR30319:SF1">
    <property type="entry name" value="TRANSCRIPTIONAL REPRESSOR PAAX"/>
    <property type="match status" value="1"/>
</dbReference>
<organism evidence="4 5">
    <name type="scientific">Nocardioides daeguensis</name>
    <dbReference type="NCBI Taxonomy" id="908359"/>
    <lineage>
        <taxon>Bacteria</taxon>
        <taxon>Bacillati</taxon>
        <taxon>Actinomycetota</taxon>
        <taxon>Actinomycetes</taxon>
        <taxon>Propionibacteriales</taxon>
        <taxon>Nocardioidaceae</taxon>
        <taxon>Nocardioides</taxon>
    </lineage>
</organism>
<evidence type="ECO:0000259" key="2">
    <source>
        <dbReference type="Pfam" id="PF08223"/>
    </source>
</evidence>
<dbReference type="PIRSF" id="PIRSF020623">
    <property type="entry name" value="PaaX"/>
    <property type="match status" value="1"/>
</dbReference>
<sequence length="293" mass="32062">MSGVMDDLDARVGSTTSLLRTVIGTSVRTEGGWLSSSAFVTLLEELGVPAGRTRTALTRLKAKGIVVLETRAGSAGYSLTDAARLMLERGDRRIYQPRFMDDDQDWFVISFTVPEDDRQLRHQLKRRLSWIGCGSVAGALWIGPGFLIDEAEQIVADLGLTGQVTFFVVQEIRGATAPADAIARWWDLPAIAARHEDFLAAHGASLAAYRADPGPQNAFRRWVLALDAWRPIPYVDPGLPLSLLPDDWPGRRSIPAFLELRDALSVPAAEYIHTVVASPVVARTAHHRGQESA</sequence>
<protein>
    <submittedName>
        <fullName evidence="4">PaaX family transcriptional regulator C-terminal domain-containing protein</fullName>
    </submittedName>
</protein>
<proteinExistence type="predicted"/>
<dbReference type="InterPro" id="IPR013225">
    <property type="entry name" value="PaaX_C"/>
</dbReference>
<dbReference type="Pfam" id="PF08223">
    <property type="entry name" value="PaaX_C"/>
    <property type="match status" value="1"/>
</dbReference>
<evidence type="ECO:0000313" key="4">
    <source>
        <dbReference type="EMBL" id="GAA3525917.1"/>
    </source>
</evidence>
<dbReference type="EMBL" id="BAABBB010000007">
    <property type="protein sequence ID" value="GAA3525917.1"/>
    <property type="molecule type" value="Genomic_DNA"/>
</dbReference>